<proteinExistence type="predicted"/>
<protein>
    <recommendedName>
        <fullName evidence="3">Ubiquitin-like domain-containing protein</fullName>
    </recommendedName>
</protein>
<feature type="compositionally biased region" description="Pro residues" evidence="2">
    <location>
        <begin position="143"/>
        <end position="153"/>
    </location>
</feature>
<keyword evidence="1" id="KW-0143">Chaperone</keyword>
<dbReference type="Gene3D" id="1.20.58.120">
    <property type="entry name" value="BAG domain"/>
    <property type="match status" value="1"/>
</dbReference>
<dbReference type="Gene3D" id="3.10.20.90">
    <property type="entry name" value="Phosphatidylinositol 3-kinase Catalytic Subunit, Chain A, domain 1"/>
    <property type="match status" value="1"/>
</dbReference>
<dbReference type="GO" id="GO:0051087">
    <property type="term" value="F:protein-folding chaperone binding"/>
    <property type="evidence" value="ECO:0007669"/>
    <property type="project" value="InterPro"/>
</dbReference>
<dbReference type="InterPro" id="IPR003103">
    <property type="entry name" value="BAG_domain"/>
</dbReference>
<dbReference type="GeneID" id="39592855"/>
<dbReference type="SUPFAM" id="SSF63491">
    <property type="entry name" value="BAG domain"/>
    <property type="match status" value="1"/>
</dbReference>
<dbReference type="InterPro" id="IPR036533">
    <property type="entry name" value="BAG_dom_sf"/>
</dbReference>
<dbReference type="STRING" id="105984.A0A427XPX8"/>
<evidence type="ECO:0000256" key="1">
    <source>
        <dbReference type="ARBA" id="ARBA00023186"/>
    </source>
</evidence>
<evidence type="ECO:0000313" key="5">
    <source>
        <dbReference type="Proteomes" id="UP000279236"/>
    </source>
</evidence>
<dbReference type="GO" id="GO:0000774">
    <property type="term" value="F:adenyl-nucleotide exchange factor activity"/>
    <property type="evidence" value="ECO:0007669"/>
    <property type="project" value="TreeGrafter"/>
</dbReference>
<dbReference type="GO" id="GO:0005829">
    <property type="term" value="C:cytosol"/>
    <property type="evidence" value="ECO:0007669"/>
    <property type="project" value="TreeGrafter"/>
</dbReference>
<reference evidence="4 5" key="1">
    <citation type="submission" date="2018-11" db="EMBL/GenBank/DDBJ databases">
        <title>Genome sequence of Apiotrichum porosum DSM 27194.</title>
        <authorList>
            <person name="Aliyu H."/>
            <person name="Gorte O."/>
            <person name="Ochsenreither K."/>
        </authorList>
    </citation>
    <scope>NUCLEOTIDE SEQUENCE [LARGE SCALE GENOMIC DNA]</scope>
    <source>
        <strain evidence="4 5">DSM 27194</strain>
    </source>
</reference>
<dbReference type="SUPFAM" id="SSF54236">
    <property type="entry name" value="Ubiquitin-like"/>
    <property type="match status" value="1"/>
</dbReference>
<sequence length="273" mass="30236">MRWSDDNPKPWFRPFVHPSSPSSARLATSPKLSQASVPPLLGRAAMQSLRNPFRRAKAENASGLIHIQVKWGTHKFNIPIENPEITQVSQLAGTLAHHTGIPVDQLKIVYKGAVLKDQSLTLSAYGITDGSLLAVVGNKDPIPQAPTPTPPPQVVKKKNKQPETNDEQVLTDWIRNLVKGVVDPLEASIATFVSQTSKDATNRPAHIPPFDTLQKEHARLNEFLLRGLLDLDGIEIPSEWSNARMERKMGVRRVQGDLTRIDDAWGDRKRLGA</sequence>
<dbReference type="AlphaFoldDB" id="A0A427XPX8"/>
<dbReference type="EMBL" id="RSCE01000007">
    <property type="protein sequence ID" value="RSH80885.1"/>
    <property type="molecule type" value="Genomic_DNA"/>
</dbReference>
<feature type="region of interest" description="Disordered" evidence="2">
    <location>
        <begin position="139"/>
        <end position="166"/>
    </location>
</feature>
<dbReference type="SMART" id="SM00213">
    <property type="entry name" value="UBQ"/>
    <property type="match status" value="1"/>
</dbReference>
<dbReference type="PANTHER" id="PTHR12329:SF16">
    <property type="entry name" value="BAG FAMILY MOLECULAR CHAPERONE REGULATOR 1"/>
    <property type="match status" value="1"/>
</dbReference>
<dbReference type="InterPro" id="IPR000626">
    <property type="entry name" value="Ubiquitin-like_dom"/>
</dbReference>
<evidence type="ECO:0000256" key="2">
    <source>
        <dbReference type="SAM" id="MobiDB-lite"/>
    </source>
</evidence>
<dbReference type="PROSITE" id="PS50053">
    <property type="entry name" value="UBIQUITIN_2"/>
    <property type="match status" value="1"/>
</dbReference>
<accession>A0A427XPX8</accession>
<feature type="region of interest" description="Disordered" evidence="2">
    <location>
        <begin position="1"/>
        <end position="31"/>
    </location>
</feature>
<dbReference type="GO" id="GO:0050821">
    <property type="term" value="P:protein stabilization"/>
    <property type="evidence" value="ECO:0007669"/>
    <property type="project" value="TreeGrafter"/>
</dbReference>
<comment type="caution">
    <text evidence="4">The sequence shown here is derived from an EMBL/GenBank/DDBJ whole genome shotgun (WGS) entry which is preliminary data.</text>
</comment>
<dbReference type="Pfam" id="PF00240">
    <property type="entry name" value="ubiquitin"/>
    <property type="match status" value="1"/>
</dbReference>
<dbReference type="InterPro" id="IPR039773">
    <property type="entry name" value="BAG_chaperone_regulator"/>
</dbReference>
<dbReference type="InterPro" id="IPR029071">
    <property type="entry name" value="Ubiquitin-like_domsf"/>
</dbReference>
<dbReference type="Pfam" id="PF02179">
    <property type="entry name" value="BAG"/>
    <property type="match status" value="1"/>
</dbReference>
<feature type="domain" description="Ubiquitin-like" evidence="3">
    <location>
        <begin position="65"/>
        <end position="136"/>
    </location>
</feature>
<dbReference type="Proteomes" id="UP000279236">
    <property type="component" value="Unassembled WGS sequence"/>
</dbReference>
<feature type="compositionally biased region" description="Polar residues" evidence="2">
    <location>
        <begin position="19"/>
        <end position="31"/>
    </location>
</feature>
<evidence type="ECO:0000259" key="3">
    <source>
        <dbReference type="PROSITE" id="PS50053"/>
    </source>
</evidence>
<dbReference type="GO" id="GO:0005634">
    <property type="term" value="C:nucleus"/>
    <property type="evidence" value="ECO:0007669"/>
    <property type="project" value="TreeGrafter"/>
</dbReference>
<name>A0A427XPX8_9TREE</name>
<evidence type="ECO:0000313" key="4">
    <source>
        <dbReference type="EMBL" id="RSH80885.1"/>
    </source>
</evidence>
<dbReference type="RefSeq" id="XP_028475604.1">
    <property type="nucleotide sequence ID" value="XM_028623630.1"/>
</dbReference>
<dbReference type="PANTHER" id="PTHR12329">
    <property type="entry name" value="BCL2-ASSOCIATED ATHANOGENE"/>
    <property type="match status" value="1"/>
</dbReference>
<organism evidence="4 5">
    <name type="scientific">Apiotrichum porosum</name>
    <dbReference type="NCBI Taxonomy" id="105984"/>
    <lineage>
        <taxon>Eukaryota</taxon>
        <taxon>Fungi</taxon>
        <taxon>Dikarya</taxon>
        <taxon>Basidiomycota</taxon>
        <taxon>Agaricomycotina</taxon>
        <taxon>Tremellomycetes</taxon>
        <taxon>Trichosporonales</taxon>
        <taxon>Trichosporonaceae</taxon>
        <taxon>Apiotrichum</taxon>
    </lineage>
</organism>
<keyword evidence="5" id="KW-1185">Reference proteome</keyword>
<gene>
    <name evidence="4" type="ORF">EHS24_008312</name>
</gene>
<dbReference type="OrthoDB" id="417450at2759"/>
<dbReference type="GO" id="GO:0016020">
    <property type="term" value="C:membrane"/>
    <property type="evidence" value="ECO:0007669"/>
    <property type="project" value="TreeGrafter"/>
</dbReference>